<accession>A0A8S1DQH0</accession>
<reference evidence="2 3" key="1">
    <citation type="submission" date="2020-04" db="EMBL/GenBank/DDBJ databases">
        <authorList>
            <person name="Alioto T."/>
            <person name="Alioto T."/>
            <person name="Gomez Garrido J."/>
        </authorList>
    </citation>
    <scope>NUCLEOTIDE SEQUENCE [LARGE SCALE GENOMIC DNA]</scope>
</reference>
<evidence type="ECO:0000313" key="2">
    <source>
        <dbReference type="EMBL" id="CAB3384357.1"/>
    </source>
</evidence>
<feature type="compositionally biased region" description="Polar residues" evidence="1">
    <location>
        <begin position="22"/>
        <end position="35"/>
    </location>
</feature>
<dbReference type="AlphaFoldDB" id="A0A8S1DQH0"/>
<organism evidence="2 3">
    <name type="scientific">Cloeon dipterum</name>
    <dbReference type="NCBI Taxonomy" id="197152"/>
    <lineage>
        <taxon>Eukaryota</taxon>
        <taxon>Metazoa</taxon>
        <taxon>Ecdysozoa</taxon>
        <taxon>Arthropoda</taxon>
        <taxon>Hexapoda</taxon>
        <taxon>Insecta</taxon>
        <taxon>Pterygota</taxon>
        <taxon>Palaeoptera</taxon>
        <taxon>Ephemeroptera</taxon>
        <taxon>Pisciforma</taxon>
        <taxon>Baetidae</taxon>
        <taxon>Cloeon</taxon>
    </lineage>
</organism>
<evidence type="ECO:0000313" key="3">
    <source>
        <dbReference type="Proteomes" id="UP000494165"/>
    </source>
</evidence>
<comment type="caution">
    <text evidence="2">The sequence shown here is derived from an EMBL/GenBank/DDBJ whole genome shotgun (WGS) entry which is preliminary data.</text>
</comment>
<feature type="region of interest" description="Disordered" evidence="1">
    <location>
        <begin position="117"/>
        <end position="138"/>
    </location>
</feature>
<dbReference type="Proteomes" id="UP000494165">
    <property type="component" value="Unassembled WGS sequence"/>
</dbReference>
<feature type="compositionally biased region" description="Polar residues" evidence="1">
    <location>
        <begin position="303"/>
        <end position="327"/>
    </location>
</feature>
<keyword evidence="3" id="KW-1185">Reference proteome</keyword>
<proteinExistence type="predicted"/>
<name>A0A8S1DQH0_9INSE</name>
<evidence type="ECO:0000256" key="1">
    <source>
        <dbReference type="SAM" id="MobiDB-lite"/>
    </source>
</evidence>
<feature type="compositionally biased region" description="Polar residues" evidence="1">
    <location>
        <begin position="122"/>
        <end position="138"/>
    </location>
</feature>
<feature type="region of interest" description="Disordered" evidence="1">
    <location>
        <begin position="1"/>
        <end position="35"/>
    </location>
</feature>
<feature type="compositionally biased region" description="Basic and acidic residues" evidence="1">
    <location>
        <begin position="1"/>
        <end position="20"/>
    </location>
</feature>
<gene>
    <name evidence="2" type="ORF">CLODIP_2_CD01235</name>
</gene>
<dbReference type="EMBL" id="CADEPI010000347">
    <property type="protein sequence ID" value="CAB3384357.1"/>
    <property type="molecule type" value="Genomic_DNA"/>
</dbReference>
<protein>
    <submittedName>
        <fullName evidence="2">Uncharacterized protein</fullName>
    </submittedName>
</protein>
<sequence>MNGICRDSKENLETNGHCENRNCPNSQRNESPSFESSFFADYPELRLSPDATLRAFKTEAYSKYLATTAPLILSEKTMEENLYMPLYFPNMTNSPREPPESEPEFRNFDNAQAKNQVERNVQENSRNSEGAVQQNEFSSQLTNQGLDRIGYELPKSQGNFASHTFSPFGNNVQAQIAFPRLHQPVAAPKPIATQFQHPRPDRFYYGPSTSQGNSASHPFFTFARSMHQPVAFPDHAPTEEIASEYFQVPHPAGTYASETRSGQYVLRQGLQQFQNNSQELPTNQIVTQQAFSGRGSEPLDNQCDITVPTQSSPSLEESDPEASSNHNSIRISAQNFSVKGFCVMCEEHFGNIFGHWRIRHKDVSGEKNPYYKVTTTQFDETQARLLLPTCTDIEKELKKCVECKKVFFKHRCDNHGCPDPSTNSQSAQPDASDAPPGFSLNAKKGYCLMCKFTFDDLEKHKYQMHKDSRGYAIKNFGQWTLLPEETCYENELVRCRQCLKIMYKFQYTGFRRSISQVDFCRACLQ</sequence>
<feature type="region of interest" description="Disordered" evidence="1">
    <location>
        <begin position="293"/>
        <end position="327"/>
    </location>
</feature>